<dbReference type="PANTHER" id="PTHR45757">
    <property type="entry name" value="PROTEIN CBG23364-RELATED"/>
    <property type="match status" value="1"/>
</dbReference>
<organism evidence="5 6">
    <name type="scientific">Plectus sambesii</name>
    <dbReference type="NCBI Taxonomy" id="2011161"/>
    <lineage>
        <taxon>Eukaryota</taxon>
        <taxon>Metazoa</taxon>
        <taxon>Ecdysozoa</taxon>
        <taxon>Nematoda</taxon>
        <taxon>Chromadorea</taxon>
        <taxon>Plectida</taxon>
        <taxon>Plectina</taxon>
        <taxon>Plectoidea</taxon>
        <taxon>Plectidae</taxon>
        <taxon>Plectus</taxon>
    </lineage>
</organism>
<comment type="subcellular location">
    <subcellularLocation>
        <location evidence="1">Membrane</location>
        <topology evidence="1">Multi-pass membrane protein</topology>
    </subcellularLocation>
</comment>
<feature type="transmembrane region" description="Helical" evidence="3">
    <location>
        <begin position="475"/>
        <end position="496"/>
    </location>
</feature>
<dbReference type="InterPro" id="IPR011701">
    <property type="entry name" value="MFS"/>
</dbReference>
<feature type="transmembrane region" description="Helical" evidence="3">
    <location>
        <begin position="129"/>
        <end position="148"/>
    </location>
</feature>
<dbReference type="AlphaFoldDB" id="A0A914WZB2"/>
<keyword evidence="3" id="KW-0472">Membrane</keyword>
<reference evidence="6" key="1">
    <citation type="submission" date="2022-11" db="UniProtKB">
        <authorList>
            <consortium name="WormBaseParasite"/>
        </authorList>
    </citation>
    <scope>IDENTIFICATION</scope>
</reference>
<evidence type="ECO:0000256" key="3">
    <source>
        <dbReference type="SAM" id="Phobius"/>
    </source>
</evidence>
<accession>A0A914WZB2</accession>
<name>A0A914WZB2_9BILA</name>
<dbReference type="WBParaSite" id="PSAMB.scaffold583size46494.g7187.t1">
    <property type="protein sequence ID" value="PSAMB.scaffold583size46494.g7187.t1"/>
    <property type="gene ID" value="PSAMB.scaffold583size46494.g7187"/>
</dbReference>
<dbReference type="GO" id="GO:0016020">
    <property type="term" value="C:membrane"/>
    <property type="evidence" value="ECO:0007669"/>
    <property type="project" value="UniProtKB-SubCell"/>
</dbReference>
<dbReference type="Gene3D" id="1.20.1250.20">
    <property type="entry name" value="MFS general substrate transporter like domains"/>
    <property type="match status" value="2"/>
</dbReference>
<keyword evidence="3" id="KW-0812">Transmembrane</keyword>
<feature type="transmembrane region" description="Helical" evidence="3">
    <location>
        <begin position="300"/>
        <end position="333"/>
    </location>
</feature>
<feature type="transmembrane region" description="Helical" evidence="3">
    <location>
        <begin position="215"/>
        <end position="243"/>
    </location>
</feature>
<dbReference type="PANTHER" id="PTHR45757:SF23">
    <property type="entry name" value="MAJOR FACILITATOR SUPERFAMILY (MFS) PROFILE DOMAIN-CONTAINING PROTEIN"/>
    <property type="match status" value="1"/>
</dbReference>
<evidence type="ECO:0000256" key="2">
    <source>
        <dbReference type="SAM" id="MobiDB-lite"/>
    </source>
</evidence>
<feature type="transmembrane region" description="Helical" evidence="3">
    <location>
        <begin position="181"/>
        <end position="203"/>
    </location>
</feature>
<dbReference type="Proteomes" id="UP000887566">
    <property type="component" value="Unplaced"/>
</dbReference>
<evidence type="ECO:0000313" key="6">
    <source>
        <dbReference type="WBParaSite" id="PSAMB.scaffold583size46494.g7187.t1"/>
    </source>
</evidence>
<feature type="transmembrane region" description="Helical" evidence="3">
    <location>
        <begin position="249"/>
        <end position="267"/>
    </location>
</feature>
<protein>
    <submittedName>
        <fullName evidence="6">Major facilitator superfamily (MFS) profile domain-containing protein</fullName>
    </submittedName>
</protein>
<evidence type="ECO:0000259" key="4">
    <source>
        <dbReference type="PROSITE" id="PS50850"/>
    </source>
</evidence>
<dbReference type="InterPro" id="IPR020846">
    <property type="entry name" value="MFS_dom"/>
</dbReference>
<proteinExistence type="predicted"/>
<dbReference type="GO" id="GO:0022857">
    <property type="term" value="F:transmembrane transporter activity"/>
    <property type="evidence" value="ECO:0007669"/>
    <property type="project" value="InterPro"/>
</dbReference>
<evidence type="ECO:0000256" key="1">
    <source>
        <dbReference type="ARBA" id="ARBA00004141"/>
    </source>
</evidence>
<keyword evidence="5" id="KW-1185">Reference proteome</keyword>
<feature type="compositionally biased region" description="Polar residues" evidence="2">
    <location>
        <begin position="1"/>
        <end position="19"/>
    </location>
</feature>
<dbReference type="InterPro" id="IPR036259">
    <property type="entry name" value="MFS_trans_sf"/>
</dbReference>
<dbReference type="Pfam" id="PF07690">
    <property type="entry name" value="MFS_1"/>
    <property type="match status" value="1"/>
</dbReference>
<feature type="domain" description="Major facilitator superfamily (MFS) profile" evidence="4">
    <location>
        <begin position="88"/>
        <end position="501"/>
    </location>
</feature>
<feature type="transmembrane region" description="Helical" evidence="3">
    <location>
        <begin position="345"/>
        <end position="363"/>
    </location>
</feature>
<feature type="transmembrane region" description="Helical" evidence="3">
    <location>
        <begin position="384"/>
        <end position="403"/>
    </location>
</feature>
<feature type="transmembrane region" description="Helical" evidence="3">
    <location>
        <begin position="155"/>
        <end position="175"/>
    </location>
</feature>
<feature type="region of interest" description="Disordered" evidence="2">
    <location>
        <begin position="1"/>
        <end position="25"/>
    </location>
</feature>
<sequence length="528" mass="57339">MFPETSETVETSSDNSTVLAANANHERCCREMRTDNERLDNESSSEKGSHQEVQLTTSTIESSLPSISSFNKSVVPVPNEERIKDQILIFTVSAAEEISLLSTSSINGSVEEQNETPEFTYTPMMKSSLFASMSGAAVLIVPVSVYLVKRLGARRAFILAGMLSAISTAFMPMAAYSGVSAFIIARIGQGIPLAFNLPIIGSITSGWSTVKYSGIFMAIASGFVQLAPVFTMPMAGIVCASSLGWPMVYYIHAAVTILLFTLWAIFYKDSPQRQPLITKKELDVITFGKSPPISHQRAPILAIFTSPAVWAIWLTVFANFAGMQLFVIFMPVYMHKILGLPLKTASILAALPPLSQMFIKLLAVYLSDHVKFFSSTSLTSKLRLFNSISSLGGGLLLLILAFIPTSNLLWSLIFLIISSSMLGFNTSGVFRSTSLVAKQHAYLVTGVIQFIYCFVLLTMPFAIDALAATRPNNDWSMVFVIIAFLLTFTNIFFCAFGKGSPAPWAGSTISKSINKVQPAQISTISGAA</sequence>
<dbReference type="SUPFAM" id="SSF103473">
    <property type="entry name" value="MFS general substrate transporter"/>
    <property type="match status" value="1"/>
</dbReference>
<evidence type="ECO:0000313" key="5">
    <source>
        <dbReference type="Proteomes" id="UP000887566"/>
    </source>
</evidence>
<feature type="transmembrane region" description="Helical" evidence="3">
    <location>
        <begin position="442"/>
        <end position="463"/>
    </location>
</feature>
<feature type="transmembrane region" description="Helical" evidence="3">
    <location>
        <begin position="409"/>
        <end position="430"/>
    </location>
</feature>
<keyword evidence="3" id="KW-1133">Transmembrane helix</keyword>
<dbReference type="PROSITE" id="PS50850">
    <property type="entry name" value="MFS"/>
    <property type="match status" value="1"/>
</dbReference>